<organism evidence="1 2">
    <name type="scientific">Sphingomonas prati</name>
    <dbReference type="NCBI Taxonomy" id="1843237"/>
    <lineage>
        <taxon>Bacteria</taxon>
        <taxon>Pseudomonadati</taxon>
        <taxon>Pseudomonadota</taxon>
        <taxon>Alphaproteobacteria</taxon>
        <taxon>Sphingomonadales</taxon>
        <taxon>Sphingomonadaceae</taxon>
        <taxon>Sphingomonas</taxon>
    </lineage>
</organism>
<keyword evidence="2" id="KW-1185">Reference proteome</keyword>
<sequence length="58" mass="6483">MNGLNPDDLADIIAREEAAAASAKCERSWKAHTALARNYRWQLEHEMGDNTLERVATA</sequence>
<name>A0A7W9BRG8_9SPHN</name>
<evidence type="ECO:0000313" key="1">
    <source>
        <dbReference type="EMBL" id="MBB5728760.1"/>
    </source>
</evidence>
<comment type="caution">
    <text evidence="1">The sequence shown here is derived from an EMBL/GenBank/DDBJ whole genome shotgun (WGS) entry which is preliminary data.</text>
</comment>
<dbReference type="AlphaFoldDB" id="A0A7W9BRG8"/>
<dbReference type="Proteomes" id="UP000546701">
    <property type="component" value="Unassembled WGS sequence"/>
</dbReference>
<gene>
    <name evidence="1" type="ORF">FHS99_001238</name>
</gene>
<evidence type="ECO:0000313" key="2">
    <source>
        <dbReference type="Proteomes" id="UP000546701"/>
    </source>
</evidence>
<accession>A0A7W9BRG8</accession>
<dbReference type="EMBL" id="JACIJR010000003">
    <property type="protein sequence ID" value="MBB5728760.1"/>
    <property type="molecule type" value="Genomic_DNA"/>
</dbReference>
<protein>
    <submittedName>
        <fullName evidence="1">Uncharacterized protein</fullName>
    </submittedName>
</protein>
<dbReference type="RefSeq" id="WP_157176560.1">
    <property type="nucleotide sequence ID" value="NZ_BMJP01000002.1"/>
</dbReference>
<reference evidence="1 2" key="1">
    <citation type="submission" date="2020-08" db="EMBL/GenBank/DDBJ databases">
        <title>Genomic Encyclopedia of Type Strains, Phase IV (KMG-IV): sequencing the most valuable type-strain genomes for metagenomic binning, comparative biology and taxonomic classification.</title>
        <authorList>
            <person name="Goeker M."/>
        </authorList>
    </citation>
    <scope>NUCLEOTIDE SEQUENCE [LARGE SCALE GENOMIC DNA]</scope>
    <source>
        <strain evidence="1 2">DSM 103336</strain>
    </source>
</reference>
<proteinExistence type="predicted"/>